<dbReference type="InterPro" id="IPR036747">
    <property type="entry name" value="ASF1-like_sf"/>
</dbReference>
<accession>A0ABN8QTK3</accession>
<dbReference type="Proteomes" id="UP001159427">
    <property type="component" value="Unassembled WGS sequence"/>
</dbReference>
<keyword evidence="3" id="KW-0805">Transcription regulation</keyword>
<evidence type="ECO:0000256" key="6">
    <source>
        <dbReference type="ARBA" id="ARBA00023242"/>
    </source>
</evidence>
<dbReference type="Gene3D" id="2.60.40.1490">
    <property type="entry name" value="Histone chaperone ASF1-like"/>
    <property type="match status" value="1"/>
</dbReference>
<evidence type="ECO:0000256" key="1">
    <source>
        <dbReference type="ARBA" id="ARBA00004123"/>
    </source>
</evidence>
<comment type="caution">
    <text evidence="7">The sequence shown here is derived from an EMBL/GenBank/DDBJ whole genome shotgun (WGS) entry which is preliminary data.</text>
</comment>
<name>A0ABN8QTK3_9CNID</name>
<comment type="subcellular location">
    <subcellularLocation>
        <location evidence="1">Nucleus</location>
    </subcellularLocation>
</comment>
<evidence type="ECO:0000256" key="3">
    <source>
        <dbReference type="ARBA" id="ARBA00023015"/>
    </source>
</evidence>
<dbReference type="PANTHER" id="PTHR12040:SF0">
    <property type="entry name" value="HISTONE CHAPERONE ASF1"/>
    <property type="match status" value="1"/>
</dbReference>
<evidence type="ECO:0000256" key="4">
    <source>
        <dbReference type="ARBA" id="ARBA00023163"/>
    </source>
</evidence>
<dbReference type="PANTHER" id="PTHR12040">
    <property type="entry name" value="ANTI-SILENCING PROTEIN 1"/>
    <property type="match status" value="1"/>
</dbReference>
<reference evidence="7 8" key="1">
    <citation type="submission" date="2022-05" db="EMBL/GenBank/DDBJ databases">
        <authorList>
            <consortium name="Genoscope - CEA"/>
            <person name="William W."/>
        </authorList>
    </citation>
    <scope>NUCLEOTIDE SEQUENCE [LARGE SCALE GENOMIC DNA]</scope>
</reference>
<sequence length="331" mass="37173">MEFNNSSNTEISNCQVSIAESVNTLRFNKIDDKHDVDVDGLQIILKHNKSPKSGLLKSRFRTTGAARIVHTNSLSVLQNSSTTDLTYGSNDIQDREETPSIGDKDLFSLPVVNSCDMRVHHTSDGVPSITVHQDREYRVTSKPSTKQDLDPNFLMPTESSVEEARYMLASRRSSFPCIGQNMPRKSLDMVIEEQSCETPDGDKGLTSLTSLGVPRHRSRSRSLDNTVETNNSFAAFKESLKKGKQGINVTFHRERMAKVHINDVTVCENPSPFLSNFQFQITFECTEELDEDLEWKIIYVGSAESDEYDQVLDSVFVGPVPIGRHAFVFEV</sequence>
<keyword evidence="4" id="KW-0804">Transcription</keyword>
<gene>
    <name evidence="7" type="ORF">PEVE_00007134</name>
</gene>
<organism evidence="7 8">
    <name type="scientific">Porites evermanni</name>
    <dbReference type="NCBI Taxonomy" id="104178"/>
    <lineage>
        <taxon>Eukaryota</taxon>
        <taxon>Metazoa</taxon>
        <taxon>Cnidaria</taxon>
        <taxon>Anthozoa</taxon>
        <taxon>Hexacorallia</taxon>
        <taxon>Scleractinia</taxon>
        <taxon>Fungiina</taxon>
        <taxon>Poritidae</taxon>
        <taxon>Porites</taxon>
    </lineage>
</organism>
<dbReference type="SUPFAM" id="SSF101546">
    <property type="entry name" value="ASF1-like"/>
    <property type="match status" value="1"/>
</dbReference>
<keyword evidence="8" id="KW-1185">Reference proteome</keyword>
<proteinExistence type="inferred from homology"/>
<protein>
    <submittedName>
        <fullName evidence="7">Uncharacterized protein</fullName>
    </submittedName>
</protein>
<comment type="similarity">
    <text evidence="2">Belongs to the ASF1 family.</text>
</comment>
<dbReference type="Pfam" id="PF04729">
    <property type="entry name" value="ASF1_hist_chap"/>
    <property type="match status" value="1"/>
</dbReference>
<dbReference type="InterPro" id="IPR006818">
    <property type="entry name" value="ASF1-like"/>
</dbReference>
<evidence type="ECO:0000256" key="2">
    <source>
        <dbReference type="ARBA" id="ARBA00006051"/>
    </source>
</evidence>
<keyword evidence="5" id="KW-0143">Chaperone</keyword>
<keyword evidence="6" id="KW-0539">Nucleus</keyword>
<dbReference type="EMBL" id="CALNXI010001472">
    <property type="protein sequence ID" value="CAH3170095.1"/>
    <property type="molecule type" value="Genomic_DNA"/>
</dbReference>
<evidence type="ECO:0000313" key="8">
    <source>
        <dbReference type="Proteomes" id="UP001159427"/>
    </source>
</evidence>
<evidence type="ECO:0000256" key="5">
    <source>
        <dbReference type="ARBA" id="ARBA00023186"/>
    </source>
</evidence>
<evidence type="ECO:0000313" key="7">
    <source>
        <dbReference type="EMBL" id="CAH3170095.1"/>
    </source>
</evidence>